<sequence>MTEGAGTMEEPWLPPSPVDLRTDLPHPARVYDYLLGGKDNFAADRAAAAEGLRANPDSRTPPRENRAFLARAVRFLAAEAGIRQFLDIGTGIPTAPNVHQVAQAVDPTSRVVYVDNDPIVLAHARALLTGTEQGRTEYLDADLRDVDAILSAPRLRAALDLDRPVGLLLIAILHFVGDDDDPYDIVRRLVAALPAGSYLALSHLTGDYRPAAWEKVAAIYRAKGVTMRVRSRAEVERFFTGLEVVEPGLQVVTHWRPDGDAAGEPPTDGSVSVYGAVARKLSTTRP</sequence>
<comment type="caution">
    <text evidence="1">The sequence shown here is derived from an EMBL/GenBank/DDBJ whole genome shotgun (WGS) entry which is preliminary data.</text>
</comment>
<dbReference type="SUPFAM" id="SSF53335">
    <property type="entry name" value="S-adenosyl-L-methionine-dependent methyltransferases"/>
    <property type="match status" value="1"/>
</dbReference>
<dbReference type="PIRSF" id="PIRSF017393">
    <property type="entry name" value="MTase_SAV2177"/>
    <property type="match status" value="1"/>
</dbReference>
<name>A0ABV8KVR8_9ACTN</name>
<dbReference type="InterPro" id="IPR006764">
    <property type="entry name" value="SAM_dep_MeTrfase_SAV2177_type"/>
</dbReference>
<gene>
    <name evidence="1" type="ORF">ACFOX0_29880</name>
</gene>
<accession>A0ABV8KVR8</accession>
<dbReference type="GO" id="GO:0032259">
    <property type="term" value="P:methylation"/>
    <property type="evidence" value="ECO:0007669"/>
    <property type="project" value="UniProtKB-KW"/>
</dbReference>
<dbReference type="InterPro" id="IPR029063">
    <property type="entry name" value="SAM-dependent_MTases_sf"/>
</dbReference>
<keyword evidence="2" id="KW-1185">Reference proteome</keyword>
<dbReference type="RefSeq" id="WP_377552266.1">
    <property type="nucleotide sequence ID" value="NZ_JBHSBN010000033.1"/>
</dbReference>
<proteinExistence type="predicted"/>
<evidence type="ECO:0000313" key="1">
    <source>
        <dbReference type="EMBL" id="MFC4110118.1"/>
    </source>
</evidence>
<dbReference type="EMBL" id="JBHSBN010000033">
    <property type="protein sequence ID" value="MFC4110118.1"/>
    <property type="molecule type" value="Genomic_DNA"/>
</dbReference>
<organism evidence="1 2">
    <name type="scientific">Micromonospora zhanjiangensis</name>
    <dbReference type="NCBI Taxonomy" id="1522057"/>
    <lineage>
        <taxon>Bacteria</taxon>
        <taxon>Bacillati</taxon>
        <taxon>Actinomycetota</taxon>
        <taxon>Actinomycetes</taxon>
        <taxon>Micromonosporales</taxon>
        <taxon>Micromonosporaceae</taxon>
        <taxon>Micromonospora</taxon>
    </lineage>
</organism>
<dbReference type="Gene3D" id="3.40.50.150">
    <property type="entry name" value="Vaccinia Virus protein VP39"/>
    <property type="match status" value="1"/>
</dbReference>
<dbReference type="Proteomes" id="UP001595868">
    <property type="component" value="Unassembled WGS sequence"/>
</dbReference>
<dbReference type="Pfam" id="PF04672">
    <property type="entry name" value="Methyltransf_19"/>
    <property type="match status" value="1"/>
</dbReference>
<evidence type="ECO:0000313" key="2">
    <source>
        <dbReference type="Proteomes" id="UP001595868"/>
    </source>
</evidence>
<keyword evidence="1" id="KW-0489">Methyltransferase</keyword>
<protein>
    <submittedName>
        <fullName evidence="1">SAM-dependent methyltransferase</fullName>
    </submittedName>
</protein>
<keyword evidence="1" id="KW-0808">Transferase</keyword>
<dbReference type="GO" id="GO:0008168">
    <property type="term" value="F:methyltransferase activity"/>
    <property type="evidence" value="ECO:0007669"/>
    <property type="project" value="UniProtKB-KW"/>
</dbReference>
<reference evidence="2" key="1">
    <citation type="journal article" date="2019" name="Int. J. Syst. Evol. Microbiol.">
        <title>The Global Catalogue of Microorganisms (GCM) 10K type strain sequencing project: providing services to taxonomists for standard genome sequencing and annotation.</title>
        <authorList>
            <consortium name="The Broad Institute Genomics Platform"/>
            <consortium name="The Broad Institute Genome Sequencing Center for Infectious Disease"/>
            <person name="Wu L."/>
            <person name="Ma J."/>
        </authorList>
    </citation>
    <scope>NUCLEOTIDE SEQUENCE [LARGE SCALE GENOMIC DNA]</scope>
    <source>
        <strain evidence="2">2902at01</strain>
    </source>
</reference>